<evidence type="ECO:0000313" key="13">
    <source>
        <dbReference type="EMBL" id="MCY0966488.1"/>
    </source>
</evidence>
<dbReference type="PROSITE" id="PS00099">
    <property type="entry name" value="THIOLASE_3"/>
    <property type="match status" value="1"/>
</dbReference>
<dbReference type="EMBL" id="JAPNOA010000056">
    <property type="protein sequence ID" value="MCY0966488.1"/>
    <property type="molecule type" value="Genomic_DNA"/>
</dbReference>
<dbReference type="Pfam" id="PF00108">
    <property type="entry name" value="Thiolase_N"/>
    <property type="match status" value="1"/>
</dbReference>
<dbReference type="InterPro" id="IPR016039">
    <property type="entry name" value="Thiolase-like"/>
</dbReference>
<keyword evidence="3 8" id="KW-0808">Transferase</keyword>
<comment type="caution">
    <text evidence="13">The sequence shown here is derived from an EMBL/GenBank/DDBJ whole genome shotgun (WGS) entry which is preliminary data.</text>
</comment>
<dbReference type="CDD" id="cd00751">
    <property type="entry name" value="thiolase"/>
    <property type="match status" value="1"/>
</dbReference>
<dbReference type="NCBIfam" id="TIGR02445">
    <property type="entry name" value="fadA"/>
    <property type="match status" value="1"/>
</dbReference>
<feature type="active site" description="Proton acceptor" evidence="8 9">
    <location>
        <position position="378"/>
    </location>
</feature>
<feature type="domain" description="Thiolase N-terminal" evidence="11">
    <location>
        <begin position="9"/>
        <end position="258"/>
    </location>
</feature>
<comment type="pathway">
    <text evidence="8">Lipid metabolism; fatty acid beta-oxidation.</text>
</comment>
<evidence type="ECO:0000256" key="7">
    <source>
        <dbReference type="ARBA" id="ARBA00023315"/>
    </source>
</evidence>
<comment type="subunit">
    <text evidence="8">Heterotetramer of two alpha chains (FadB) and two beta chains (FadA).</text>
</comment>
<dbReference type="NCBIfam" id="TIGR01930">
    <property type="entry name" value="AcCoA-C-Actrans"/>
    <property type="match status" value="1"/>
</dbReference>
<dbReference type="InterPro" id="IPR020617">
    <property type="entry name" value="Thiolase_C"/>
</dbReference>
<dbReference type="Pfam" id="PF02803">
    <property type="entry name" value="Thiolase_C"/>
    <property type="match status" value="1"/>
</dbReference>
<proteinExistence type="inferred from homology"/>
<evidence type="ECO:0000256" key="6">
    <source>
        <dbReference type="ARBA" id="ARBA00023098"/>
    </source>
</evidence>
<sequence length="393" mass="41643">MTTLNPKDVVVIDAVRSPMGRSKGGVFRHVRAETLSANLINALFERNPGVNPKLVEDIIWGCVNQTKEQGFNLARQIGLLTVVPKEAGAQTVNRLCGSAMSAIHTAAQAIMTGNGDVFVVGGVEHMGHVEMTHGFDHNPASSKYFAKASNMMGLTAEMLGKMHGISRDQQDAFAVRSHQRAHAATLAGKFKNEIVPMLGHDADGKQVLVTEDETIRPETTLETLGALRPAFDPKNGTVTAGTSSQITDGAAAMLLMSAEKAAELGLKPRARIVSMAVAGVDAAIMGYGPVPATKKALKRAGLEASDIDYWELNEAFAAQSLPCIKDLKISDIADERVNIHGGAIALGHPLGCSGARISTTLINVLEQEGGRYGVSTMCIGLGQGIATVWERLE</sequence>
<feature type="domain" description="Thiolase C-terminal" evidence="12">
    <location>
        <begin position="266"/>
        <end position="390"/>
    </location>
</feature>
<dbReference type="GO" id="GO:0003988">
    <property type="term" value="F:acetyl-CoA C-acyltransferase activity"/>
    <property type="evidence" value="ECO:0007669"/>
    <property type="project" value="UniProtKB-UniRule"/>
</dbReference>
<dbReference type="GO" id="GO:0005737">
    <property type="term" value="C:cytoplasm"/>
    <property type="evidence" value="ECO:0007669"/>
    <property type="project" value="UniProtKB-SubCell"/>
</dbReference>
<dbReference type="InterPro" id="IPR020610">
    <property type="entry name" value="Thiolase_AS"/>
</dbReference>
<evidence type="ECO:0000256" key="5">
    <source>
        <dbReference type="ARBA" id="ARBA00022963"/>
    </source>
</evidence>
<evidence type="ECO:0000256" key="4">
    <source>
        <dbReference type="ARBA" id="ARBA00022832"/>
    </source>
</evidence>
<evidence type="ECO:0000256" key="10">
    <source>
        <dbReference type="RuleBase" id="RU003557"/>
    </source>
</evidence>
<comment type="similarity">
    <text evidence="1 8 10">Belongs to the thiolase-like superfamily. Thiolase family.</text>
</comment>
<protein>
    <recommendedName>
        <fullName evidence="8">3-ketoacyl-CoA thiolase</fullName>
        <ecNumber evidence="8">2.3.1.16</ecNumber>
    </recommendedName>
    <alternativeName>
        <fullName evidence="8">Acetyl-CoA acyltransferase</fullName>
    </alternativeName>
    <alternativeName>
        <fullName evidence="8">Beta-ketothiolase</fullName>
    </alternativeName>
    <alternativeName>
        <fullName evidence="8">Fatty acid oxidation complex subunit beta</fullName>
    </alternativeName>
</protein>
<keyword evidence="6 8" id="KW-0443">Lipid metabolism</keyword>
<evidence type="ECO:0000259" key="11">
    <source>
        <dbReference type="Pfam" id="PF00108"/>
    </source>
</evidence>
<dbReference type="NCBIfam" id="NF006510">
    <property type="entry name" value="PRK08947.1"/>
    <property type="match status" value="1"/>
</dbReference>
<dbReference type="SUPFAM" id="SSF53901">
    <property type="entry name" value="Thiolase-like"/>
    <property type="match status" value="2"/>
</dbReference>
<evidence type="ECO:0000256" key="8">
    <source>
        <dbReference type="HAMAP-Rule" id="MF_01620"/>
    </source>
</evidence>
<keyword evidence="5 8" id="KW-0442">Lipid degradation</keyword>
<dbReference type="PIRSF" id="PIRSF000429">
    <property type="entry name" value="Ac-CoA_Ac_transf"/>
    <property type="match status" value="1"/>
</dbReference>
<dbReference type="InterPro" id="IPR020613">
    <property type="entry name" value="Thiolase_CS"/>
</dbReference>
<dbReference type="EC" id="2.3.1.16" evidence="8"/>
<organism evidence="13 14">
    <name type="scientific">Parathalassolituus penaei</name>
    <dbReference type="NCBI Taxonomy" id="2997323"/>
    <lineage>
        <taxon>Bacteria</taxon>
        <taxon>Pseudomonadati</taxon>
        <taxon>Pseudomonadota</taxon>
        <taxon>Gammaproteobacteria</taxon>
        <taxon>Oceanospirillales</taxon>
        <taxon>Oceanospirillaceae</taxon>
        <taxon>Parathalassolituus</taxon>
    </lineage>
</organism>
<dbReference type="InterPro" id="IPR012805">
    <property type="entry name" value="FadA"/>
</dbReference>
<keyword evidence="2 8" id="KW-0963">Cytoplasm</keyword>
<name>A0A9X3IUS4_9GAMM</name>
<dbReference type="FunFam" id="3.40.47.10:FF:000010">
    <property type="entry name" value="Acetyl-CoA acetyltransferase (Thiolase)"/>
    <property type="match status" value="1"/>
</dbReference>
<dbReference type="InterPro" id="IPR020616">
    <property type="entry name" value="Thiolase_N"/>
</dbReference>
<evidence type="ECO:0000259" key="12">
    <source>
        <dbReference type="Pfam" id="PF02803"/>
    </source>
</evidence>
<dbReference type="HAMAP" id="MF_01620">
    <property type="entry name" value="FadA"/>
    <property type="match status" value="1"/>
</dbReference>
<dbReference type="PANTHER" id="PTHR43853:SF11">
    <property type="entry name" value="3-KETOACYL-COA THIOLASE FADA"/>
    <property type="match status" value="1"/>
</dbReference>
<comment type="function">
    <text evidence="8">Catalyzes the final step of fatty acid oxidation in which acetyl-CoA is released and the CoA ester of a fatty acid two carbons shorter is formed.</text>
</comment>
<dbReference type="PANTHER" id="PTHR43853">
    <property type="entry name" value="3-KETOACYL-COA THIOLASE, PEROXISOMAL"/>
    <property type="match status" value="1"/>
</dbReference>
<dbReference type="RefSeq" id="WP_283174697.1">
    <property type="nucleotide sequence ID" value="NZ_JAPNOA010000056.1"/>
</dbReference>
<dbReference type="Proteomes" id="UP001150830">
    <property type="component" value="Unassembled WGS sequence"/>
</dbReference>
<dbReference type="PROSITE" id="PS00737">
    <property type="entry name" value="THIOLASE_2"/>
    <property type="match status" value="1"/>
</dbReference>
<evidence type="ECO:0000256" key="3">
    <source>
        <dbReference type="ARBA" id="ARBA00022679"/>
    </source>
</evidence>
<dbReference type="InterPro" id="IPR020615">
    <property type="entry name" value="Thiolase_acyl_enz_int_AS"/>
</dbReference>
<dbReference type="InterPro" id="IPR050215">
    <property type="entry name" value="Thiolase-like_sf_Thiolase"/>
</dbReference>
<keyword evidence="14" id="KW-1185">Reference proteome</keyword>
<feature type="active site" description="Proton acceptor" evidence="8 9">
    <location>
        <position position="348"/>
    </location>
</feature>
<comment type="subcellular location">
    <subcellularLocation>
        <location evidence="8">Cytoplasm</location>
    </subcellularLocation>
</comment>
<dbReference type="GO" id="GO:0006635">
    <property type="term" value="P:fatty acid beta-oxidation"/>
    <property type="evidence" value="ECO:0007669"/>
    <property type="project" value="UniProtKB-UniRule"/>
</dbReference>
<evidence type="ECO:0000256" key="9">
    <source>
        <dbReference type="PIRSR" id="PIRSR000429-1"/>
    </source>
</evidence>
<dbReference type="Gene3D" id="3.40.47.10">
    <property type="match status" value="2"/>
</dbReference>
<comment type="catalytic activity">
    <reaction evidence="8">
        <text>an acyl-CoA + acetyl-CoA = a 3-oxoacyl-CoA + CoA</text>
        <dbReference type="Rhea" id="RHEA:21564"/>
        <dbReference type="ChEBI" id="CHEBI:57287"/>
        <dbReference type="ChEBI" id="CHEBI:57288"/>
        <dbReference type="ChEBI" id="CHEBI:58342"/>
        <dbReference type="ChEBI" id="CHEBI:90726"/>
        <dbReference type="EC" id="2.3.1.16"/>
    </reaction>
</comment>
<dbReference type="PROSITE" id="PS00098">
    <property type="entry name" value="THIOLASE_1"/>
    <property type="match status" value="1"/>
</dbReference>
<gene>
    <name evidence="8 13" type="primary">fadA</name>
    <name evidence="13" type="ORF">OUO13_14975</name>
</gene>
<accession>A0A9X3IUS4</accession>
<dbReference type="AlphaFoldDB" id="A0A9X3IUS4"/>
<reference evidence="13" key="1">
    <citation type="submission" date="2022-11" db="EMBL/GenBank/DDBJ databases">
        <title>Parathalassolutuus dongxingensis gen. nov., sp. nov., a novel member of family Oceanospirillaceae isolated from a coastal shrimp pond in Guangxi, China.</title>
        <authorList>
            <person name="Chen H."/>
        </authorList>
    </citation>
    <scope>NUCLEOTIDE SEQUENCE</scope>
    <source>
        <strain evidence="13">G-43</strain>
    </source>
</reference>
<feature type="active site" description="Acyl-thioester intermediate" evidence="8 9">
    <location>
        <position position="96"/>
    </location>
</feature>
<evidence type="ECO:0000256" key="2">
    <source>
        <dbReference type="ARBA" id="ARBA00022490"/>
    </source>
</evidence>
<evidence type="ECO:0000256" key="1">
    <source>
        <dbReference type="ARBA" id="ARBA00010982"/>
    </source>
</evidence>
<keyword evidence="7 8" id="KW-0012">Acyltransferase</keyword>
<dbReference type="InterPro" id="IPR002155">
    <property type="entry name" value="Thiolase"/>
</dbReference>
<evidence type="ECO:0000313" key="14">
    <source>
        <dbReference type="Proteomes" id="UP001150830"/>
    </source>
</evidence>
<keyword evidence="4 8" id="KW-0276">Fatty acid metabolism</keyword>
<dbReference type="GO" id="GO:0010124">
    <property type="term" value="P:phenylacetate catabolic process"/>
    <property type="evidence" value="ECO:0007669"/>
    <property type="project" value="TreeGrafter"/>
</dbReference>